<dbReference type="Proteomes" id="UP000250140">
    <property type="component" value="Unassembled WGS sequence"/>
</dbReference>
<name>A0A8E2JVI1_9PEZI</name>
<gene>
    <name evidence="2" type="ORF">AOQ84DRAFT_230400</name>
</gene>
<dbReference type="EMBL" id="KV749182">
    <property type="protein sequence ID" value="OCL10712.1"/>
    <property type="molecule type" value="Genomic_DNA"/>
</dbReference>
<keyword evidence="3" id="KW-1185">Reference proteome</keyword>
<evidence type="ECO:0000313" key="2">
    <source>
        <dbReference type="EMBL" id="OCL10712.1"/>
    </source>
</evidence>
<dbReference type="AlphaFoldDB" id="A0A8E2JVI1"/>
<organism evidence="2 3">
    <name type="scientific">Glonium stellatum</name>
    <dbReference type="NCBI Taxonomy" id="574774"/>
    <lineage>
        <taxon>Eukaryota</taxon>
        <taxon>Fungi</taxon>
        <taxon>Dikarya</taxon>
        <taxon>Ascomycota</taxon>
        <taxon>Pezizomycotina</taxon>
        <taxon>Dothideomycetes</taxon>
        <taxon>Pleosporomycetidae</taxon>
        <taxon>Gloniales</taxon>
        <taxon>Gloniaceae</taxon>
        <taxon>Glonium</taxon>
    </lineage>
</organism>
<dbReference type="OrthoDB" id="3946235at2759"/>
<reference evidence="2 3" key="1">
    <citation type="journal article" date="2016" name="Nat. Commun.">
        <title>Ectomycorrhizal ecology is imprinted in the genome of the dominant symbiotic fungus Cenococcum geophilum.</title>
        <authorList>
            <consortium name="DOE Joint Genome Institute"/>
            <person name="Peter M."/>
            <person name="Kohler A."/>
            <person name="Ohm R.A."/>
            <person name="Kuo A."/>
            <person name="Krutzmann J."/>
            <person name="Morin E."/>
            <person name="Arend M."/>
            <person name="Barry K.W."/>
            <person name="Binder M."/>
            <person name="Choi C."/>
            <person name="Clum A."/>
            <person name="Copeland A."/>
            <person name="Grisel N."/>
            <person name="Haridas S."/>
            <person name="Kipfer T."/>
            <person name="LaButti K."/>
            <person name="Lindquist E."/>
            <person name="Lipzen A."/>
            <person name="Maire R."/>
            <person name="Meier B."/>
            <person name="Mihaltcheva S."/>
            <person name="Molinier V."/>
            <person name="Murat C."/>
            <person name="Poggeler S."/>
            <person name="Quandt C.A."/>
            <person name="Sperisen C."/>
            <person name="Tritt A."/>
            <person name="Tisserant E."/>
            <person name="Crous P.W."/>
            <person name="Henrissat B."/>
            <person name="Nehls U."/>
            <person name="Egli S."/>
            <person name="Spatafora J.W."/>
            <person name="Grigoriev I.V."/>
            <person name="Martin F.M."/>
        </authorList>
    </citation>
    <scope>NUCLEOTIDE SEQUENCE [LARGE SCALE GENOMIC DNA]</scope>
    <source>
        <strain evidence="2 3">CBS 207.34</strain>
    </source>
</reference>
<evidence type="ECO:0000313" key="3">
    <source>
        <dbReference type="Proteomes" id="UP000250140"/>
    </source>
</evidence>
<protein>
    <submittedName>
        <fullName evidence="2">Uncharacterized protein</fullName>
    </submittedName>
</protein>
<proteinExistence type="predicted"/>
<sequence>MDQPKQGYPPERIPPYNRRSHPWPNHSAGRAALNPLAAAFIPGIPNDPWFENSGVEGGQTGAAGLEGPFRRLGQPGVGYENPIDTEPIQQIPPRGPALKHRFDPEPAHTPGGLVIRRQVVRGESITLDELQQYVSMDGTAWQNHEARAIDVLPQSLQRLHRQAERNLGYRLPAPAFANDDRGVGVFGLNPSGQQLQGRLDEPMAQKQQLHVRPLHALPPQDPEDDVRIPTFGTVTDKPITLFSPDGYAVHVLDLTLGNTHPGAVLQAQNAHKRAAARRQESRHIPADRVIELALCNNVFQPVNNGPRGAIWAIPAGREDILAALEEFPPFAGGRWHLLGVGREGSEGLLYMLRPPYDRALMQMES</sequence>
<feature type="region of interest" description="Disordered" evidence="1">
    <location>
        <begin position="1"/>
        <end position="28"/>
    </location>
</feature>
<accession>A0A8E2JVI1</accession>
<evidence type="ECO:0000256" key="1">
    <source>
        <dbReference type="SAM" id="MobiDB-lite"/>
    </source>
</evidence>